<dbReference type="SUPFAM" id="SSF56059">
    <property type="entry name" value="Glutathione synthetase ATP-binding domain-like"/>
    <property type="match status" value="1"/>
</dbReference>
<proteinExistence type="predicted"/>
<dbReference type="RefSeq" id="WP_027201292.1">
    <property type="nucleotide sequence ID" value="NZ_CALZYG010000001.1"/>
</dbReference>
<accession>A0ABX7H610</accession>
<dbReference type="Pfam" id="PF14397">
    <property type="entry name" value="ATPgrasp_ST"/>
    <property type="match status" value="1"/>
</dbReference>
<dbReference type="EMBL" id="CP069450">
    <property type="protein sequence ID" value="QRO50492.1"/>
    <property type="molecule type" value="Genomic_DNA"/>
</dbReference>
<feature type="domain" description="Alpha-L-glutamate ligase-related protein ATP-grasp" evidence="1">
    <location>
        <begin position="105"/>
        <end position="354"/>
    </location>
</feature>
<sequence length="369" mass="42807">MNIKNSVKILIQNAIDNYRYKKRAKNYIRYYNKIVSKNPELIKPADGEKEWLDHWRKYDKNLSPLSYRIFSRFVGEDINIMPMELCINIVEPVLNPNSYRGFYRNKNSLNLIVPEKMTAKTIIRKIAGFFYDSHYEPIIITDTNLKCMFENYDKVLFKPALEDSGRGITLFRKKGDVFINDNGDELNVDYFNNLKSDDFQIQACIEQSAFTADFNPSCVNSFRIMTYRSVKTGEIHVPNLFFKIGGKNQVVDNAHGGGVMCGVDNNGRLLHYTYNYLGETFINCFDKDMMRETYIVPNYEGLIAFAKEVAKNIVHHHLLSLDVALDKNNNPVLIEVNSEAFAGWAYQMSTGSIFKEYTDEVMEYCFHKI</sequence>
<dbReference type="GeneID" id="93096700"/>
<protein>
    <recommendedName>
        <fullName evidence="1">Alpha-L-glutamate ligase-related protein ATP-grasp domain-containing protein</fullName>
    </recommendedName>
</protein>
<evidence type="ECO:0000259" key="1">
    <source>
        <dbReference type="Pfam" id="PF14397"/>
    </source>
</evidence>
<name>A0ABX7H610_9BACT</name>
<dbReference type="Proteomes" id="UP000654720">
    <property type="component" value="Chromosome"/>
</dbReference>
<reference evidence="2 3" key="1">
    <citation type="submission" date="2021-02" db="EMBL/GenBank/DDBJ databases">
        <title>FDA dAtabase for Regulatory Grade micrObial Sequences (FDA-ARGOS): Supporting development and validation of Infectious Disease Dx tests.</title>
        <authorList>
            <person name="Carlson P."/>
            <person name="Fischbach M."/>
            <person name="Hastie J."/>
            <person name="Bilen M."/>
            <person name="Cheng A."/>
            <person name="Tallon L."/>
            <person name="Sadzewicz L."/>
            <person name="Zhao X."/>
            <person name="Boylan J."/>
            <person name="Ott S."/>
            <person name="Bowen H."/>
            <person name="Vavikolanu K."/>
            <person name="Mehta A."/>
            <person name="Aluvathingal J."/>
            <person name="Nadendla S."/>
            <person name="Yan Y."/>
            <person name="Sichtig H."/>
        </authorList>
    </citation>
    <scope>NUCLEOTIDE SEQUENCE [LARGE SCALE GENOMIC DNA]</scope>
    <source>
        <strain evidence="2 3">FDAARGOS_1229</strain>
    </source>
</reference>
<organism evidence="2 3">
    <name type="scientific">Butyricimonas virosa</name>
    <dbReference type="NCBI Taxonomy" id="544645"/>
    <lineage>
        <taxon>Bacteria</taxon>
        <taxon>Pseudomonadati</taxon>
        <taxon>Bacteroidota</taxon>
        <taxon>Bacteroidia</taxon>
        <taxon>Bacteroidales</taxon>
        <taxon>Odoribacteraceae</taxon>
        <taxon>Butyricimonas</taxon>
    </lineage>
</organism>
<dbReference type="InterPro" id="IPR039523">
    <property type="entry name" value="RimK-rel_E_lig_ATP-grasp"/>
</dbReference>
<gene>
    <name evidence="2" type="ORF">I6J59_02320</name>
</gene>
<evidence type="ECO:0000313" key="2">
    <source>
        <dbReference type="EMBL" id="QRO50492.1"/>
    </source>
</evidence>
<evidence type="ECO:0000313" key="3">
    <source>
        <dbReference type="Proteomes" id="UP000654720"/>
    </source>
</evidence>
<keyword evidence="3" id="KW-1185">Reference proteome</keyword>